<dbReference type="EMBL" id="LBWP01000005">
    <property type="protein sequence ID" value="KKR11575.1"/>
    <property type="molecule type" value="Genomic_DNA"/>
</dbReference>
<feature type="domain" description="Ribosomal RNA methyltransferase FtsJ" evidence="2">
    <location>
        <begin position="3"/>
        <end position="149"/>
    </location>
</feature>
<dbReference type="GO" id="GO:0003723">
    <property type="term" value="F:RNA binding"/>
    <property type="evidence" value="ECO:0007669"/>
    <property type="project" value="UniProtKB-KW"/>
</dbReference>
<dbReference type="Pfam" id="PF01728">
    <property type="entry name" value="FtsJ"/>
    <property type="match status" value="1"/>
</dbReference>
<dbReference type="GO" id="GO:0008168">
    <property type="term" value="F:methyltransferase activity"/>
    <property type="evidence" value="ECO:0007669"/>
    <property type="project" value="InterPro"/>
</dbReference>
<protein>
    <submittedName>
        <fullName evidence="3">Hemolysin A</fullName>
    </submittedName>
</protein>
<evidence type="ECO:0000313" key="3">
    <source>
        <dbReference type="EMBL" id="KKR11575.1"/>
    </source>
</evidence>
<keyword evidence="1" id="KW-0694">RNA-binding</keyword>
<comment type="caution">
    <text evidence="3">The sequence shown here is derived from an EMBL/GenBank/DDBJ whole genome shotgun (WGS) entry which is preliminary data.</text>
</comment>
<gene>
    <name evidence="3" type="ORF">UT39_C0005G0010</name>
</gene>
<sequence length="178" mass="19604">MKFVSRAGEKLQFALEQFGISVKDLVVADFGSSTGGFVDCLLQNGAKKVYSVDTAYGELAWKLRNDTRVVVIERTNAMHVVLPEKVDMVTVDTSWTKQKNILPSAFANLKPGGAVISLIKPHYEAGKGKLKVEEVEQVLQVVKEDIKNVGEKIEVLVESPILGEKGKNREFLVLITCV</sequence>
<accession>A0A0G0QMF9</accession>
<dbReference type="SUPFAM" id="SSF53335">
    <property type="entry name" value="S-adenosyl-L-methionine-dependent methyltransferases"/>
    <property type="match status" value="1"/>
</dbReference>
<dbReference type="PATRIC" id="fig|1618550.3.peg.388"/>
<name>A0A0G0QMF9_9BACT</name>
<dbReference type="Proteomes" id="UP000034246">
    <property type="component" value="Unassembled WGS sequence"/>
</dbReference>
<dbReference type="STRING" id="1618550.UT39_C0005G0010"/>
<evidence type="ECO:0000259" key="2">
    <source>
        <dbReference type="Pfam" id="PF01728"/>
    </source>
</evidence>
<dbReference type="InterPro" id="IPR047048">
    <property type="entry name" value="TlyA"/>
</dbReference>
<dbReference type="Gene3D" id="3.40.50.150">
    <property type="entry name" value="Vaccinia Virus protein VP39"/>
    <property type="match status" value="1"/>
</dbReference>
<dbReference type="PANTHER" id="PTHR32319:SF0">
    <property type="entry name" value="BACTERIAL HEMOLYSIN-LIKE PROTEIN"/>
    <property type="match status" value="1"/>
</dbReference>
<proteinExistence type="predicted"/>
<dbReference type="InterPro" id="IPR002877">
    <property type="entry name" value="RNA_MeTrfase_FtsJ_dom"/>
</dbReference>
<reference evidence="3 4" key="1">
    <citation type="journal article" date="2015" name="Nature">
        <title>rRNA introns, odd ribosomes, and small enigmatic genomes across a large radiation of phyla.</title>
        <authorList>
            <person name="Brown C.T."/>
            <person name="Hug L.A."/>
            <person name="Thomas B.C."/>
            <person name="Sharon I."/>
            <person name="Castelle C.J."/>
            <person name="Singh A."/>
            <person name="Wilkins M.J."/>
            <person name="Williams K.H."/>
            <person name="Banfield J.F."/>
        </authorList>
    </citation>
    <scope>NUCLEOTIDE SEQUENCE [LARGE SCALE GENOMIC DNA]</scope>
</reference>
<dbReference type="AlphaFoldDB" id="A0A0G0QMF9"/>
<dbReference type="InterPro" id="IPR029063">
    <property type="entry name" value="SAM-dependent_MTases_sf"/>
</dbReference>
<organism evidence="3 4">
    <name type="scientific">Candidatus Woesebacteria bacterium GW2011_GWA1_39_21</name>
    <dbReference type="NCBI Taxonomy" id="1618550"/>
    <lineage>
        <taxon>Bacteria</taxon>
        <taxon>Candidatus Woeseibacteriota</taxon>
    </lineage>
</organism>
<evidence type="ECO:0000313" key="4">
    <source>
        <dbReference type="Proteomes" id="UP000034246"/>
    </source>
</evidence>
<dbReference type="PANTHER" id="PTHR32319">
    <property type="entry name" value="BACTERIAL HEMOLYSIN-LIKE PROTEIN"/>
    <property type="match status" value="1"/>
</dbReference>
<evidence type="ECO:0000256" key="1">
    <source>
        <dbReference type="ARBA" id="ARBA00022884"/>
    </source>
</evidence>
<dbReference type="GO" id="GO:0032259">
    <property type="term" value="P:methylation"/>
    <property type="evidence" value="ECO:0007669"/>
    <property type="project" value="InterPro"/>
</dbReference>